<proteinExistence type="predicted"/>
<keyword evidence="2" id="KW-1185">Reference proteome</keyword>
<dbReference type="Pfam" id="PF08238">
    <property type="entry name" value="Sel1"/>
    <property type="match status" value="5"/>
</dbReference>
<dbReference type="Gene3D" id="1.25.40.10">
    <property type="entry name" value="Tetratricopeptide repeat domain"/>
    <property type="match status" value="1"/>
</dbReference>
<dbReference type="RefSeq" id="WP_189344484.1">
    <property type="nucleotide sequence ID" value="NZ_BMYT01000001.1"/>
</dbReference>
<organism evidence="1 2">
    <name type="scientific">Undibacterium macrobrachii</name>
    <dbReference type="NCBI Taxonomy" id="1119058"/>
    <lineage>
        <taxon>Bacteria</taxon>
        <taxon>Pseudomonadati</taxon>
        <taxon>Pseudomonadota</taxon>
        <taxon>Betaproteobacteria</taxon>
        <taxon>Burkholderiales</taxon>
        <taxon>Oxalobacteraceae</taxon>
        <taxon>Undibacterium</taxon>
    </lineage>
</organism>
<dbReference type="SUPFAM" id="SSF81901">
    <property type="entry name" value="HCP-like"/>
    <property type="match status" value="2"/>
</dbReference>
<dbReference type="SMART" id="SM00671">
    <property type="entry name" value="SEL1"/>
    <property type="match status" value="6"/>
</dbReference>
<dbReference type="PANTHER" id="PTHR11102">
    <property type="entry name" value="SEL-1-LIKE PROTEIN"/>
    <property type="match status" value="1"/>
</dbReference>
<dbReference type="EMBL" id="BMYT01000001">
    <property type="protein sequence ID" value="GGX02418.1"/>
    <property type="molecule type" value="Genomic_DNA"/>
</dbReference>
<name>A0ABQ2X7S7_9BURK</name>
<evidence type="ECO:0000313" key="2">
    <source>
        <dbReference type="Proteomes" id="UP000620127"/>
    </source>
</evidence>
<dbReference type="InterPro" id="IPR050767">
    <property type="entry name" value="Sel1_AlgK"/>
</dbReference>
<reference evidence="2" key="1">
    <citation type="journal article" date="2019" name="Int. J. Syst. Evol. Microbiol.">
        <title>The Global Catalogue of Microorganisms (GCM) 10K type strain sequencing project: providing services to taxonomists for standard genome sequencing and annotation.</title>
        <authorList>
            <consortium name="The Broad Institute Genomics Platform"/>
            <consortium name="The Broad Institute Genome Sequencing Center for Infectious Disease"/>
            <person name="Wu L."/>
            <person name="Ma J."/>
        </authorList>
    </citation>
    <scope>NUCLEOTIDE SEQUENCE [LARGE SCALE GENOMIC DNA]</scope>
    <source>
        <strain evidence="2">KCTC 23916</strain>
    </source>
</reference>
<dbReference type="Proteomes" id="UP000620127">
    <property type="component" value="Unassembled WGS sequence"/>
</dbReference>
<evidence type="ECO:0000313" key="1">
    <source>
        <dbReference type="EMBL" id="GGX02418.1"/>
    </source>
</evidence>
<sequence>MFDIPAFFIDQQVDQDADERTIKRAYAKALKLIDQDNDLAGFQELRESYERALAWARSKEWREQIIAEQCTDDAQFQDATTSDTAVLQNSLDASAPACAEMPDVPVVSPVEDVAPESAGQATVATEDPVAIEDSDSLEPIVYAIDVARAIFAEFLQTLAEKSKEQGQTEIVLRAYMDDDRLINVEIRDLFEWLIAERLAQGWQVGNGDLFGASVMCFGWNQDRNRLLRFQEFGFYLDRAVDEMSAFNLQEEARINRQLNLIRLARNDAPPTKQFLRENIYFINDMIASYPTWLAMVTKFENLETWHRRAEEYKFFQPPKLNLDGVKSRFAWIADNLRVIIIFIFLLPTVVRFFSDHSNRPASVELSTPEIASMSAPSHELYLQGERFLNGTFGLEKNEDAALEYFKAASEKGYIKGDIGLAQIFRNEKSKYYDLQSAHQLLLGAAEAGMPEAWFEVALNFEAGIGVDKDPEKATYWYTRAANFGNAAAMNNLAAKYMEGSGVNLDVKKAVSLYEAAAKKGETMAQRNLGKIYLEGSSGVKADHKLGVHWIRQSAEGENSSGQKIYAELFEFGKYGIEKNLEVAESWYTKAKQNGNPYVDEALSRICEKLKRSNCTKI</sequence>
<dbReference type="InterPro" id="IPR011990">
    <property type="entry name" value="TPR-like_helical_dom_sf"/>
</dbReference>
<accession>A0ABQ2X7S7</accession>
<dbReference type="PANTHER" id="PTHR11102:SF160">
    <property type="entry name" value="ERAD-ASSOCIATED E3 UBIQUITIN-PROTEIN LIGASE COMPONENT HRD3"/>
    <property type="match status" value="1"/>
</dbReference>
<comment type="caution">
    <text evidence="1">The sequence shown here is derived from an EMBL/GenBank/DDBJ whole genome shotgun (WGS) entry which is preliminary data.</text>
</comment>
<gene>
    <name evidence="1" type="ORF">GCM10011282_05640</name>
</gene>
<evidence type="ECO:0008006" key="3">
    <source>
        <dbReference type="Google" id="ProtNLM"/>
    </source>
</evidence>
<protein>
    <recommendedName>
        <fullName evidence="3">TPR repeat</fullName>
    </recommendedName>
</protein>
<dbReference type="InterPro" id="IPR006597">
    <property type="entry name" value="Sel1-like"/>
</dbReference>